<evidence type="ECO:0000256" key="1">
    <source>
        <dbReference type="SAM" id="Coils"/>
    </source>
</evidence>
<dbReference type="Proteomes" id="UP001218218">
    <property type="component" value="Unassembled WGS sequence"/>
</dbReference>
<evidence type="ECO:0008006" key="4">
    <source>
        <dbReference type="Google" id="ProtNLM"/>
    </source>
</evidence>
<protein>
    <recommendedName>
        <fullName evidence="4">F-box domain-containing protein</fullName>
    </recommendedName>
</protein>
<evidence type="ECO:0000313" key="2">
    <source>
        <dbReference type="EMBL" id="KAJ7359215.1"/>
    </source>
</evidence>
<dbReference type="Gene3D" id="3.80.10.10">
    <property type="entry name" value="Ribonuclease Inhibitor"/>
    <property type="match status" value="1"/>
</dbReference>
<dbReference type="EMBL" id="JARIHO010000006">
    <property type="protein sequence ID" value="KAJ7359215.1"/>
    <property type="molecule type" value="Genomic_DNA"/>
</dbReference>
<keyword evidence="1" id="KW-0175">Coiled coil</keyword>
<sequence>MAAPISARQIFLEETARTRRSSKKEMKEFIKESESKITSLDSQIAALVERRERERSVLASLQCISAPIRTVPVELLAEIFTLIMREEAQHLSHFKQAFWLSHVCAHWREVANTIPRLWIGPIVVANPRILPMAEDASIDVMQNWLSRSAPLSVPVLITIRRRQDETSDIPLVLEELLRISHRWGSLHIRGSPPPALLRRLVEQGKDSLEGLFLSNLDGPPYILSLNTTPRHRQVSILGTTLLEMPWAQLTDLTLNISDDPSSILAQCTHLITASLVVHAVLTVLTQRSTSTFTLYHLRSLFLCHVGSSEFFMHRLCAPALENLHVGQAKWTEARFAAFLLRSPNITQLEISRSHLTPDALRVILTYTPSLTHLSLTDHPHLETLLNALRYEEGTIPLVPHLHNLVLRCSSPGQDLRTTIASRWWTDTELVSLSSPPAVARWTSVQVKSWSHGAVERFAKTMADMVHQGLNFSISFA</sequence>
<reference evidence="2" key="1">
    <citation type="submission" date="2023-03" db="EMBL/GenBank/DDBJ databases">
        <title>Massive genome expansion in bonnet fungi (Mycena s.s.) driven by repeated elements and novel gene families across ecological guilds.</title>
        <authorList>
            <consortium name="Lawrence Berkeley National Laboratory"/>
            <person name="Harder C.B."/>
            <person name="Miyauchi S."/>
            <person name="Viragh M."/>
            <person name="Kuo A."/>
            <person name="Thoen E."/>
            <person name="Andreopoulos B."/>
            <person name="Lu D."/>
            <person name="Skrede I."/>
            <person name="Drula E."/>
            <person name="Henrissat B."/>
            <person name="Morin E."/>
            <person name="Kohler A."/>
            <person name="Barry K."/>
            <person name="LaButti K."/>
            <person name="Morin E."/>
            <person name="Salamov A."/>
            <person name="Lipzen A."/>
            <person name="Mereny Z."/>
            <person name="Hegedus B."/>
            <person name="Baldrian P."/>
            <person name="Stursova M."/>
            <person name="Weitz H."/>
            <person name="Taylor A."/>
            <person name="Grigoriev I.V."/>
            <person name="Nagy L.G."/>
            <person name="Martin F."/>
            <person name="Kauserud H."/>
        </authorList>
    </citation>
    <scope>NUCLEOTIDE SEQUENCE</scope>
    <source>
        <strain evidence="2">CBHHK002</strain>
    </source>
</reference>
<dbReference type="AlphaFoldDB" id="A0AAD7AHN0"/>
<dbReference type="InterPro" id="IPR032675">
    <property type="entry name" value="LRR_dom_sf"/>
</dbReference>
<accession>A0AAD7AHN0</accession>
<feature type="coiled-coil region" evidence="1">
    <location>
        <begin position="12"/>
        <end position="50"/>
    </location>
</feature>
<name>A0AAD7AHN0_9AGAR</name>
<dbReference type="SUPFAM" id="SSF52047">
    <property type="entry name" value="RNI-like"/>
    <property type="match status" value="1"/>
</dbReference>
<keyword evidence="3" id="KW-1185">Reference proteome</keyword>
<organism evidence="2 3">
    <name type="scientific">Mycena albidolilacea</name>
    <dbReference type="NCBI Taxonomy" id="1033008"/>
    <lineage>
        <taxon>Eukaryota</taxon>
        <taxon>Fungi</taxon>
        <taxon>Dikarya</taxon>
        <taxon>Basidiomycota</taxon>
        <taxon>Agaricomycotina</taxon>
        <taxon>Agaricomycetes</taxon>
        <taxon>Agaricomycetidae</taxon>
        <taxon>Agaricales</taxon>
        <taxon>Marasmiineae</taxon>
        <taxon>Mycenaceae</taxon>
        <taxon>Mycena</taxon>
    </lineage>
</organism>
<proteinExistence type="predicted"/>
<evidence type="ECO:0000313" key="3">
    <source>
        <dbReference type="Proteomes" id="UP001218218"/>
    </source>
</evidence>
<comment type="caution">
    <text evidence="2">The sequence shown here is derived from an EMBL/GenBank/DDBJ whole genome shotgun (WGS) entry which is preliminary data.</text>
</comment>
<gene>
    <name evidence="2" type="ORF">DFH08DRAFT_1074752</name>
</gene>